<evidence type="ECO:0000256" key="2">
    <source>
        <dbReference type="ARBA" id="ARBA00022691"/>
    </source>
</evidence>
<dbReference type="SFLD" id="SFLDS00029">
    <property type="entry name" value="Radical_SAM"/>
    <property type="match status" value="1"/>
</dbReference>
<dbReference type="AlphaFoldDB" id="A0A7T0G2L8"/>
<dbReference type="InterPro" id="IPR023984">
    <property type="entry name" value="rSAM_ocin_1"/>
</dbReference>
<dbReference type="Gene3D" id="3.40.50.280">
    <property type="entry name" value="Cobalamin-binding domain"/>
    <property type="match status" value="1"/>
</dbReference>
<evidence type="ECO:0000259" key="6">
    <source>
        <dbReference type="PROSITE" id="PS51332"/>
    </source>
</evidence>
<keyword evidence="5" id="KW-0411">Iron-sulfur</keyword>
<dbReference type="InterPro" id="IPR006638">
    <property type="entry name" value="Elp3/MiaA/NifB-like_rSAM"/>
</dbReference>
<dbReference type="Gene3D" id="3.80.30.20">
    <property type="entry name" value="tm_1862 like domain"/>
    <property type="match status" value="1"/>
</dbReference>
<sequence>MSYKVALVNMPFGFHIYPSIQLGVLSTLLKANHWQAKSHYLNLHFAFQIGTDVYNTLCEKRFLIGEWLFSDILFGDSEGNQQYTERFSAHIDDVCQSIGCTRENLLDLKKRIVPEFLHWAAESRPWGDYDAVGFTSTFNQNLASVTLAKLIKDKHPNVKILFGGANFESEMGLEYFRAFPWIDFALPGEAEHCLPPLITALEKNEPIPKGVIHRREDKVVFEENFQMFHDFDKYPLPDYDDFFEEIRTIDPQSRFLENPIILYETARGCWWGEKHHCTFCGLNASTMKFRARSPERVLEDLAELSSKYDSYRFRLVDNILENQFVDAVFGELADRHYDMEFFIEIKSNLSKGQIERIARGGVNVIQPGIESFSPNQLVEMDKGVRPIQNMVCLKWALYYGIEVTWSILTGFPEETDEDFMTQMEIIRPLLHLQPPISVGNIWLERFSPYFTRPDKYGIKITGPGVAYPYVYDENTLDLMKIAYDFEFVVPERKVSPQLETQLSEFVSYWKDRHASEYTPYLFFSKSRDFVTVFDGRDDKGPQRFRFDGVSAHILNHCNEKPRSLDNVSKLIETESGTPPSETELLSAAQELVEARILFEERGKYFNLALPTNSRY</sequence>
<evidence type="ECO:0000313" key="8">
    <source>
        <dbReference type="Proteomes" id="UP000594464"/>
    </source>
</evidence>
<dbReference type="Pfam" id="PF04055">
    <property type="entry name" value="Radical_SAM"/>
    <property type="match status" value="1"/>
</dbReference>
<evidence type="ECO:0000256" key="1">
    <source>
        <dbReference type="ARBA" id="ARBA00001966"/>
    </source>
</evidence>
<dbReference type="NCBIfam" id="TIGR03975">
    <property type="entry name" value="rSAM_ocin_1"/>
    <property type="match status" value="1"/>
</dbReference>
<dbReference type="SMART" id="SM00729">
    <property type="entry name" value="Elp3"/>
    <property type="match status" value="1"/>
</dbReference>
<evidence type="ECO:0000256" key="5">
    <source>
        <dbReference type="ARBA" id="ARBA00023014"/>
    </source>
</evidence>
<dbReference type="InterPro" id="IPR051198">
    <property type="entry name" value="BchE-like"/>
</dbReference>
<dbReference type="GO" id="GO:0031419">
    <property type="term" value="F:cobalamin binding"/>
    <property type="evidence" value="ECO:0007669"/>
    <property type="project" value="InterPro"/>
</dbReference>
<evidence type="ECO:0000256" key="4">
    <source>
        <dbReference type="ARBA" id="ARBA00023004"/>
    </source>
</evidence>
<dbReference type="InterPro" id="IPR023404">
    <property type="entry name" value="rSAM_horseshoe"/>
</dbReference>
<keyword evidence="4" id="KW-0408">Iron</keyword>
<dbReference type="InterPro" id="IPR058240">
    <property type="entry name" value="rSAM_sf"/>
</dbReference>
<dbReference type="EMBL" id="CP048620">
    <property type="protein sequence ID" value="QPJ64444.1"/>
    <property type="molecule type" value="Genomic_DNA"/>
</dbReference>
<gene>
    <name evidence="7" type="ORF">G3M78_03135</name>
</gene>
<name>A0A7T0G2L8_9BACT</name>
<accession>A0A7T0G2L8</accession>
<dbReference type="PANTHER" id="PTHR43409:SF7">
    <property type="entry name" value="BLL1977 PROTEIN"/>
    <property type="match status" value="1"/>
</dbReference>
<keyword evidence="3" id="KW-0479">Metal-binding</keyword>
<dbReference type="CDD" id="cd01335">
    <property type="entry name" value="Radical_SAM"/>
    <property type="match status" value="1"/>
</dbReference>
<dbReference type="GO" id="GO:0046872">
    <property type="term" value="F:metal ion binding"/>
    <property type="evidence" value="ECO:0007669"/>
    <property type="project" value="UniProtKB-KW"/>
</dbReference>
<dbReference type="PROSITE" id="PS51332">
    <property type="entry name" value="B12_BINDING"/>
    <property type="match status" value="1"/>
</dbReference>
<dbReference type="KEGG" id="nva:G3M78_03135"/>
<dbReference type="PANTHER" id="PTHR43409">
    <property type="entry name" value="ANAEROBIC MAGNESIUM-PROTOPORPHYRIN IX MONOMETHYL ESTER CYCLASE-RELATED"/>
    <property type="match status" value="1"/>
</dbReference>
<organism evidence="7 8">
    <name type="scientific">Candidatus Nitrohelix vancouverensis</name>
    <dbReference type="NCBI Taxonomy" id="2705534"/>
    <lineage>
        <taxon>Bacteria</taxon>
        <taxon>Pseudomonadati</taxon>
        <taxon>Nitrospinota/Tectimicrobiota group</taxon>
        <taxon>Nitrospinota</taxon>
        <taxon>Nitrospinia</taxon>
        <taxon>Nitrospinales</taxon>
        <taxon>Nitrospinaceae</taxon>
        <taxon>Candidatus Nitrohelix</taxon>
    </lineage>
</organism>
<evidence type="ECO:0000256" key="3">
    <source>
        <dbReference type="ARBA" id="ARBA00022723"/>
    </source>
</evidence>
<dbReference type="Proteomes" id="UP000594464">
    <property type="component" value="Chromosome"/>
</dbReference>
<protein>
    <submittedName>
        <fullName evidence="7">RiPP maturation radical SAM protein 1</fullName>
    </submittedName>
</protein>
<dbReference type="InterPro" id="IPR006158">
    <property type="entry name" value="Cobalamin-bd"/>
</dbReference>
<dbReference type="SFLD" id="SFLDF00324">
    <property type="entry name" value="bacteriocin_maturation"/>
    <property type="match status" value="1"/>
</dbReference>
<feature type="domain" description="B12-binding" evidence="6">
    <location>
        <begin position="69"/>
        <end position="208"/>
    </location>
</feature>
<keyword evidence="2" id="KW-0949">S-adenosyl-L-methionine</keyword>
<dbReference type="InterPro" id="IPR007197">
    <property type="entry name" value="rSAM"/>
</dbReference>
<comment type="cofactor">
    <cofactor evidence="1">
        <name>[4Fe-4S] cluster</name>
        <dbReference type="ChEBI" id="CHEBI:49883"/>
    </cofactor>
</comment>
<evidence type="ECO:0000313" key="7">
    <source>
        <dbReference type="EMBL" id="QPJ64444.1"/>
    </source>
</evidence>
<dbReference type="GO" id="GO:0051536">
    <property type="term" value="F:iron-sulfur cluster binding"/>
    <property type="evidence" value="ECO:0007669"/>
    <property type="project" value="UniProtKB-KW"/>
</dbReference>
<proteinExistence type="predicted"/>
<reference evidence="8" key="1">
    <citation type="submission" date="2020-02" db="EMBL/GenBank/DDBJ databases">
        <title>Genomic and physiological characterization of two novel Nitrospinaceae genera.</title>
        <authorList>
            <person name="Mueller A.J."/>
            <person name="Jung M.-Y."/>
            <person name="Strachan C.R."/>
            <person name="Herbold C.W."/>
            <person name="Kirkegaard R.H."/>
            <person name="Daims H."/>
        </authorList>
    </citation>
    <scope>NUCLEOTIDE SEQUENCE [LARGE SCALE GENOMIC DNA]</scope>
</reference>
<dbReference type="SUPFAM" id="SSF102114">
    <property type="entry name" value="Radical SAM enzymes"/>
    <property type="match status" value="1"/>
</dbReference>
<dbReference type="GO" id="GO:0005829">
    <property type="term" value="C:cytosol"/>
    <property type="evidence" value="ECO:0007669"/>
    <property type="project" value="TreeGrafter"/>
</dbReference>
<dbReference type="GO" id="GO:0003824">
    <property type="term" value="F:catalytic activity"/>
    <property type="evidence" value="ECO:0007669"/>
    <property type="project" value="InterPro"/>
</dbReference>
<dbReference type="SFLD" id="SFLDG01082">
    <property type="entry name" value="B12-binding_domain_containing"/>
    <property type="match status" value="1"/>
</dbReference>